<evidence type="ECO:0000256" key="18">
    <source>
        <dbReference type="ARBA" id="ARBA00048434"/>
    </source>
</evidence>
<evidence type="ECO:0000256" key="20">
    <source>
        <dbReference type="SAM" id="Coils"/>
    </source>
</evidence>
<comment type="catalytic activity">
    <reaction evidence="18">
        <text>guanosine(9) in tRNA + S-adenosyl-L-methionine = N(1)-methylguanosine(9) in tRNA + S-adenosyl-L-homocysteine + H(+)</text>
        <dbReference type="Rhea" id="RHEA:43156"/>
        <dbReference type="Rhea" id="RHEA-COMP:10367"/>
        <dbReference type="Rhea" id="RHEA-COMP:10368"/>
        <dbReference type="ChEBI" id="CHEBI:15378"/>
        <dbReference type="ChEBI" id="CHEBI:57856"/>
        <dbReference type="ChEBI" id="CHEBI:59789"/>
        <dbReference type="ChEBI" id="CHEBI:73542"/>
        <dbReference type="ChEBI" id="CHEBI:74269"/>
        <dbReference type="EC" id="2.1.1.221"/>
    </reaction>
</comment>
<evidence type="ECO:0000256" key="2">
    <source>
        <dbReference type="ARBA" id="ARBA00012794"/>
    </source>
</evidence>
<evidence type="ECO:0000256" key="7">
    <source>
        <dbReference type="ARBA" id="ARBA00022691"/>
    </source>
</evidence>
<dbReference type="EC" id="2.1.1.221" evidence="3"/>
<evidence type="ECO:0000256" key="4">
    <source>
        <dbReference type="ARBA" id="ARBA00014681"/>
    </source>
</evidence>
<dbReference type="CDD" id="cd18102">
    <property type="entry name" value="Trm10_MRRP1"/>
    <property type="match status" value="1"/>
</dbReference>
<evidence type="ECO:0000313" key="22">
    <source>
        <dbReference type="Ensembl" id="ENSSMRP00000005665.1"/>
    </source>
</evidence>
<dbReference type="GO" id="GO:0097745">
    <property type="term" value="P:mitochondrial tRNA 5'-end processing"/>
    <property type="evidence" value="ECO:0007669"/>
    <property type="project" value="Ensembl"/>
</dbReference>
<evidence type="ECO:0000256" key="12">
    <source>
        <dbReference type="ARBA" id="ARBA00029727"/>
    </source>
</evidence>
<dbReference type="GO" id="GO:0042802">
    <property type="term" value="F:identical protein binding"/>
    <property type="evidence" value="ECO:0007669"/>
    <property type="project" value="Ensembl"/>
</dbReference>
<keyword evidence="9" id="KW-0809">Transit peptide</keyword>
<dbReference type="Proteomes" id="UP000694421">
    <property type="component" value="Unplaced"/>
</dbReference>
<dbReference type="InterPro" id="IPR025812">
    <property type="entry name" value="Trm10_C_MTase_dom"/>
</dbReference>
<evidence type="ECO:0000256" key="19">
    <source>
        <dbReference type="ARBA" id="ARBA00048481"/>
    </source>
</evidence>
<evidence type="ECO:0000256" key="15">
    <source>
        <dbReference type="ARBA" id="ARBA00031759"/>
    </source>
</evidence>
<name>A0A8D0BAL9_SALMN</name>
<dbReference type="EC" id="2.1.1.218" evidence="2"/>
<dbReference type="Gene3D" id="3.40.1280.30">
    <property type="match status" value="1"/>
</dbReference>
<dbReference type="GeneTree" id="ENSGT00530000063169"/>
<proteinExistence type="predicted"/>
<evidence type="ECO:0000256" key="9">
    <source>
        <dbReference type="ARBA" id="ARBA00022946"/>
    </source>
</evidence>
<keyword evidence="5" id="KW-0489">Methyltransferase</keyword>
<feature type="coiled-coil region" evidence="20">
    <location>
        <begin position="133"/>
        <end position="165"/>
    </location>
</feature>
<reference evidence="22" key="1">
    <citation type="submission" date="2025-08" db="UniProtKB">
        <authorList>
            <consortium name="Ensembl"/>
        </authorList>
    </citation>
    <scope>IDENTIFICATION</scope>
</reference>
<dbReference type="GO" id="GO:0030678">
    <property type="term" value="C:mitochondrial ribonuclease P complex"/>
    <property type="evidence" value="ECO:0007669"/>
    <property type="project" value="Ensembl"/>
</dbReference>
<dbReference type="GO" id="GO:0000049">
    <property type="term" value="F:tRNA binding"/>
    <property type="evidence" value="ECO:0007669"/>
    <property type="project" value="Ensembl"/>
</dbReference>
<keyword evidence="23" id="KW-1185">Reference proteome</keyword>
<evidence type="ECO:0000256" key="1">
    <source>
        <dbReference type="ARBA" id="ARBA00004173"/>
    </source>
</evidence>
<evidence type="ECO:0000313" key="23">
    <source>
        <dbReference type="Proteomes" id="UP000694421"/>
    </source>
</evidence>
<dbReference type="Ensembl" id="ENSSMRT00000006651.1">
    <property type="protein sequence ID" value="ENSSMRP00000005665.1"/>
    <property type="gene ID" value="ENSSMRG00000004583.1"/>
</dbReference>
<evidence type="ECO:0000259" key="21">
    <source>
        <dbReference type="PROSITE" id="PS51675"/>
    </source>
</evidence>
<comment type="subcellular location">
    <subcellularLocation>
        <location evidence="1">Mitochondrion</location>
    </subcellularLocation>
</comment>
<evidence type="ECO:0000256" key="11">
    <source>
        <dbReference type="ARBA" id="ARBA00023128"/>
    </source>
</evidence>
<accession>A0A8D0BAL9</accession>
<dbReference type="GO" id="GO:0005654">
    <property type="term" value="C:nucleoplasm"/>
    <property type="evidence" value="ECO:0007669"/>
    <property type="project" value="Ensembl"/>
</dbReference>
<dbReference type="PROSITE" id="PS51675">
    <property type="entry name" value="SAM_MT_TRM10"/>
    <property type="match status" value="1"/>
</dbReference>
<dbReference type="GO" id="GO:0006397">
    <property type="term" value="P:mRNA processing"/>
    <property type="evidence" value="ECO:0007669"/>
    <property type="project" value="Ensembl"/>
</dbReference>
<dbReference type="GO" id="GO:0043527">
    <property type="term" value="C:tRNA methyltransferase complex"/>
    <property type="evidence" value="ECO:0007669"/>
    <property type="project" value="Ensembl"/>
</dbReference>
<comment type="catalytic activity">
    <reaction evidence="17">
        <text>adenosine(9) in tRNA + S-adenosyl-L-methionine = N(1)-methyladenosine(9) in tRNA + S-adenosyl-L-homocysteine + H(+)</text>
        <dbReference type="Rhea" id="RHEA:43148"/>
        <dbReference type="Rhea" id="RHEA-COMP:10363"/>
        <dbReference type="Rhea" id="RHEA-COMP:10364"/>
        <dbReference type="ChEBI" id="CHEBI:15378"/>
        <dbReference type="ChEBI" id="CHEBI:57856"/>
        <dbReference type="ChEBI" id="CHEBI:59789"/>
        <dbReference type="ChEBI" id="CHEBI:74411"/>
        <dbReference type="ChEBI" id="CHEBI:74491"/>
        <dbReference type="EC" id="2.1.1.218"/>
    </reaction>
</comment>
<dbReference type="AlphaFoldDB" id="A0A8D0BAL9"/>
<dbReference type="GO" id="GO:0160106">
    <property type="term" value="F:tRNA (adenine(9)-N1)-methyltransferase activity"/>
    <property type="evidence" value="ECO:0007669"/>
    <property type="project" value="UniProtKB-EC"/>
</dbReference>
<dbReference type="PANTHER" id="PTHR13563">
    <property type="entry name" value="TRNA (GUANINE-9-) METHYLTRANSFERASE"/>
    <property type="match status" value="1"/>
</dbReference>
<dbReference type="GO" id="GO:0070901">
    <property type="term" value="P:mitochondrial tRNA methylation"/>
    <property type="evidence" value="ECO:0007669"/>
    <property type="project" value="Ensembl"/>
</dbReference>
<evidence type="ECO:0000256" key="6">
    <source>
        <dbReference type="ARBA" id="ARBA00022679"/>
    </source>
</evidence>
<protein>
    <recommendedName>
        <fullName evidence="4">tRNA methyltransferase 10 homolog C</fullName>
        <ecNumber evidence="2">2.1.1.218</ecNumber>
        <ecNumber evidence="3">2.1.1.221</ecNumber>
    </recommendedName>
    <alternativeName>
        <fullName evidence="14">Mitochondrial ribonuclease P protein 1</fullName>
    </alternativeName>
    <alternativeName>
        <fullName evidence="13">RNA (guanine-9-)-methyltransferase domain-containing protein 1</fullName>
    </alternativeName>
    <alternativeName>
        <fullName evidence="15">mRNA methyladenosine-N(1)-methyltransferase</fullName>
    </alternativeName>
    <alternativeName>
        <fullName evidence="16">tRNA (adenine(9)-N(1))-methyltransferase</fullName>
    </alternativeName>
    <alternativeName>
        <fullName evidence="12">tRNA (guanine(9)-N(1))-methyltransferase</fullName>
    </alternativeName>
</protein>
<dbReference type="GO" id="GO:0052905">
    <property type="term" value="F:tRNA (guanosine(9)-N1)-methyltransferase activity"/>
    <property type="evidence" value="ECO:0007669"/>
    <property type="project" value="UniProtKB-EC"/>
</dbReference>
<comment type="catalytic activity">
    <reaction evidence="19">
        <text>an adenosine in mRNA + S-adenosyl-L-methionine = an N(1)-methyladenosine in mRNA + S-adenosyl-L-homocysteine + H(+)</text>
        <dbReference type="Rhea" id="RHEA:55392"/>
        <dbReference type="Rhea" id="RHEA-COMP:12414"/>
        <dbReference type="Rhea" id="RHEA-COMP:12415"/>
        <dbReference type="ChEBI" id="CHEBI:15378"/>
        <dbReference type="ChEBI" id="CHEBI:57856"/>
        <dbReference type="ChEBI" id="CHEBI:59789"/>
        <dbReference type="ChEBI" id="CHEBI:74411"/>
        <dbReference type="ChEBI" id="CHEBI:74491"/>
    </reaction>
</comment>
<dbReference type="SMR" id="A0A8D0BAL9"/>
<dbReference type="InterPro" id="IPR038459">
    <property type="entry name" value="MT_TRM10-typ_sf"/>
</dbReference>
<sequence>MNIFNMHLLNVFRRSVFRLAVQNGPKRELYLKPSNVIICRRLILSAWLNKDASPCDTEKLDLDGWKHVVQSAMPEEMNERKESEEDPKLAAAREFFETLRLWGRDVPENITEEQLKALAECPTKSSKRKYLNYLAKKELMKKARKEKKEKRKEAKKELMQNANDNKDSEVKNTFLLKFWSRSEDAIYNWRAAQSMTFGQPLVFDMDYESYMSNRELQNAVKQMLECEGANRKSKDPFHLHYCSLKEDGSYMKQFIKCYGEAWEKLLVTVTEKPHFEIFPRDQLVYLTSDSPNIMKTFEHDKIYIIGCLVDKSIQTGISLGRAKRLNLSTARLPLDEYLDWEGGAKVLTLDQMINILLTLKDTGDWKQALQFVPQRKHSGFVEIDSYSKQQVDSWKKTNLYRRKDSQEKSYNSLRRVQHKKWWEDVF</sequence>
<keyword evidence="6" id="KW-0808">Transferase</keyword>
<evidence type="ECO:0000256" key="8">
    <source>
        <dbReference type="ARBA" id="ARBA00022694"/>
    </source>
</evidence>
<evidence type="ECO:0000256" key="16">
    <source>
        <dbReference type="ARBA" id="ARBA00033019"/>
    </source>
</evidence>
<keyword evidence="11" id="KW-0496">Mitochondrion</keyword>
<keyword evidence="7" id="KW-0949">S-adenosyl-L-methionine</keyword>
<organism evidence="22 23">
    <name type="scientific">Salvator merianae</name>
    <name type="common">Argentine black and white tegu</name>
    <name type="synonym">Tupinambis merianae</name>
    <dbReference type="NCBI Taxonomy" id="96440"/>
    <lineage>
        <taxon>Eukaryota</taxon>
        <taxon>Metazoa</taxon>
        <taxon>Chordata</taxon>
        <taxon>Craniata</taxon>
        <taxon>Vertebrata</taxon>
        <taxon>Euteleostomi</taxon>
        <taxon>Lepidosauria</taxon>
        <taxon>Squamata</taxon>
        <taxon>Bifurcata</taxon>
        <taxon>Unidentata</taxon>
        <taxon>Episquamata</taxon>
        <taxon>Laterata</taxon>
        <taxon>Teiioidea</taxon>
        <taxon>Teiidae</taxon>
        <taxon>Salvator</taxon>
    </lineage>
</organism>
<dbReference type="OMA" id="HHWEHVL"/>
<dbReference type="GO" id="GO:0070131">
    <property type="term" value="P:positive regulation of mitochondrial translation"/>
    <property type="evidence" value="ECO:0007669"/>
    <property type="project" value="Ensembl"/>
</dbReference>
<dbReference type="PANTHER" id="PTHR13563:SF5">
    <property type="entry name" value="TRNA METHYLTRANSFERASE 10 HOMOLOG C"/>
    <property type="match status" value="1"/>
</dbReference>
<dbReference type="GO" id="GO:0042645">
    <property type="term" value="C:mitochondrial nucleoid"/>
    <property type="evidence" value="ECO:0007669"/>
    <property type="project" value="Ensembl"/>
</dbReference>
<dbReference type="GO" id="GO:1990180">
    <property type="term" value="P:mitochondrial tRNA 3'-end processing"/>
    <property type="evidence" value="ECO:0007669"/>
    <property type="project" value="Ensembl"/>
</dbReference>
<evidence type="ECO:0000256" key="10">
    <source>
        <dbReference type="ARBA" id="ARBA00023054"/>
    </source>
</evidence>
<evidence type="ECO:0000256" key="14">
    <source>
        <dbReference type="ARBA" id="ARBA00030623"/>
    </source>
</evidence>
<dbReference type="FunFam" id="3.40.1280.30:FF:000003">
    <property type="entry name" value="tRNA methyltransferase 10C, mitochondrial RNase P subunit"/>
    <property type="match status" value="1"/>
</dbReference>
<reference evidence="22" key="2">
    <citation type="submission" date="2025-09" db="UniProtKB">
        <authorList>
            <consortium name="Ensembl"/>
        </authorList>
    </citation>
    <scope>IDENTIFICATION</scope>
</reference>
<keyword evidence="8" id="KW-0819">tRNA processing</keyword>
<evidence type="ECO:0000256" key="5">
    <source>
        <dbReference type="ARBA" id="ARBA00022603"/>
    </source>
</evidence>
<feature type="domain" description="SAM-dependent MTase TRM10-type" evidence="21">
    <location>
        <begin position="187"/>
        <end position="379"/>
    </location>
</feature>
<dbReference type="InterPro" id="IPR028564">
    <property type="entry name" value="MT_TRM10-typ"/>
</dbReference>
<evidence type="ECO:0000256" key="17">
    <source>
        <dbReference type="ARBA" id="ARBA00048278"/>
    </source>
</evidence>
<evidence type="ECO:0000256" key="3">
    <source>
        <dbReference type="ARBA" id="ARBA00012797"/>
    </source>
</evidence>
<dbReference type="InterPro" id="IPR007356">
    <property type="entry name" value="tRNA_m1G_MeTrfase_euk"/>
</dbReference>
<evidence type="ECO:0000256" key="13">
    <source>
        <dbReference type="ARBA" id="ARBA00029803"/>
    </source>
</evidence>
<keyword evidence="10 20" id="KW-0175">Coiled coil</keyword>